<feature type="coiled-coil region" evidence="20">
    <location>
        <begin position="515"/>
        <end position="544"/>
    </location>
</feature>
<dbReference type="InterPro" id="IPR011332">
    <property type="entry name" value="Ribosomal_zn-bd"/>
</dbReference>
<evidence type="ECO:0000256" key="10">
    <source>
        <dbReference type="ARBA" id="ARBA00022771"/>
    </source>
</evidence>
<dbReference type="InterPro" id="IPR019954">
    <property type="entry name" value="Ubiquitin_CS"/>
</dbReference>
<dbReference type="AlphaFoldDB" id="A0A8H5AL54"/>
<keyword evidence="7" id="KW-0963">Cytoplasm</keyword>
<dbReference type="SUPFAM" id="SSF57829">
    <property type="entry name" value="Zn-binding ribosomal proteins"/>
    <property type="match status" value="1"/>
</dbReference>
<comment type="similarity">
    <text evidence="5">In the N-terminal section; belongs to the ubiquitin family.</text>
</comment>
<dbReference type="InterPro" id="IPR048540">
    <property type="entry name" value="Rrn7_cyclin_N"/>
</dbReference>
<dbReference type="Pfam" id="PF20645">
    <property type="entry name" value="Rrn7_cyclin_C"/>
    <property type="match status" value="1"/>
</dbReference>
<dbReference type="GO" id="GO:0001164">
    <property type="term" value="F:RNA polymerase I core promoter sequence-specific DNA binding"/>
    <property type="evidence" value="ECO:0007669"/>
    <property type="project" value="InterPro"/>
</dbReference>
<dbReference type="FunFam" id="4.10.1060.50:FF:000001">
    <property type="entry name" value="ubiquitin-60S ribosomal protein L40"/>
    <property type="match status" value="1"/>
</dbReference>
<evidence type="ECO:0000256" key="16">
    <source>
        <dbReference type="ARBA" id="ARBA00023242"/>
    </source>
</evidence>
<keyword evidence="10" id="KW-0863">Zinc-finger</keyword>
<feature type="compositionally biased region" description="Basic and acidic residues" evidence="21">
    <location>
        <begin position="430"/>
        <end position="440"/>
    </location>
</feature>
<evidence type="ECO:0000256" key="13">
    <source>
        <dbReference type="ARBA" id="ARBA00023015"/>
    </source>
</evidence>
<evidence type="ECO:0000256" key="7">
    <source>
        <dbReference type="ARBA" id="ARBA00022490"/>
    </source>
</evidence>
<evidence type="ECO:0000256" key="15">
    <source>
        <dbReference type="ARBA" id="ARBA00023163"/>
    </source>
</evidence>
<dbReference type="InterPro" id="IPR033599">
    <property type="entry name" value="TAF1B/Rrn7"/>
</dbReference>
<organism evidence="23 24">
    <name type="scientific">Fusarium oxysporum</name>
    <name type="common">Fusarium vascular wilt</name>
    <dbReference type="NCBI Taxonomy" id="5507"/>
    <lineage>
        <taxon>Eukaryota</taxon>
        <taxon>Fungi</taxon>
        <taxon>Dikarya</taxon>
        <taxon>Ascomycota</taxon>
        <taxon>Pezizomycotina</taxon>
        <taxon>Sordariomycetes</taxon>
        <taxon>Hypocreomycetidae</taxon>
        <taxon>Hypocreales</taxon>
        <taxon>Nectriaceae</taxon>
        <taxon>Fusarium</taxon>
        <taxon>Fusarium oxysporum species complex</taxon>
    </lineage>
</organism>
<dbReference type="GO" id="GO:0008270">
    <property type="term" value="F:zinc ion binding"/>
    <property type="evidence" value="ECO:0007669"/>
    <property type="project" value="UniProtKB-KW"/>
</dbReference>
<keyword evidence="15" id="KW-0804">Transcription</keyword>
<dbReference type="PANTHER" id="PTHR31576">
    <property type="entry name" value="TATA BOX-BINDING PROTEIN-ASSOCIATED FACTOR RNA POLYMERASE I SUBUNIT B"/>
    <property type="match status" value="1"/>
</dbReference>
<dbReference type="GO" id="GO:0003735">
    <property type="term" value="F:structural constituent of ribosome"/>
    <property type="evidence" value="ECO:0007669"/>
    <property type="project" value="InterPro"/>
</dbReference>
<dbReference type="InterPro" id="IPR048538">
    <property type="entry name" value="Rrn7_cyclin_C"/>
</dbReference>
<dbReference type="InterPro" id="IPR019956">
    <property type="entry name" value="Ubiquitin_dom"/>
</dbReference>
<dbReference type="Pfam" id="PF11781">
    <property type="entry name" value="Zn_ribbon_RRN7"/>
    <property type="match status" value="1"/>
</dbReference>
<dbReference type="SMART" id="SM01377">
    <property type="entry name" value="Ribosomal_L40e"/>
    <property type="match status" value="1"/>
</dbReference>
<proteinExistence type="inferred from homology"/>
<evidence type="ECO:0000256" key="18">
    <source>
        <dbReference type="ARBA" id="ARBA00035124"/>
    </source>
</evidence>
<evidence type="ECO:0000256" key="1">
    <source>
        <dbReference type="ARBA" id="ARBA00002241"/>
    </source>
</evidence>
<dbReference type="Proteomes" id="UP000558688">
    <property type="component" value="Unassembled WGS sequence"/>
</dbReference>
<dbReference type="GO" id="GO:0042790">
    <property type="term" value="P:nucleolar large rRNA transcription by RNA polymerase I"/>
    <property type="evidence" value="ECO:0007669"/>
    <property type="project" value="TreeGrafter"/>
</dbReference>
<evidence type="ECO:0000313" key="24">
    <source>
        <dbReference type="Proteomes" id="UP000558688"/>
    </source>
</evidence>
<sequence length="693" mass="79014">MDERRDLRKFPRGERCPECGARRWYLENGLRFCSNGHQVEGFIQFDIGDDVDAGQLGKKTKKDKEVKEKELRHLTGQAGKNLFLECLQLVLRQQLLWLVQSEGHREELETVVRDLWDLRIRGSGALLAEEETQQTGDGLAIFSSQPTGTENDDTPKKQGARARSWNPEDNPDWPVPRMIETLALCYLGCLLLRIPTTIGELCVWANSGRIPYKRSFYDLPEEMQDRLPSAYTRALKLPLRSSLRGIDLHNAVLDLALSYHHNYGMVFPAINDTPTIVHFARQLTLPVETLITARSILSVMKFSFQLPIEQSRRFHIDYPEILLMSAIVVAAKLCFPLGQHAPFLRAAGREQSIGFDWTTWYKGVQELIEASQTSEKEPSFDQVTADKVTSMTTEELDRYFAHIASTIDRKNDSEITRFFPSENAAPPEAPPRENTEQDNDHKMQKILGQAITVRGEEGSEQDGETLAEPSYEAFRSVEDLTETAQALYKAAGHISGLSLDEIVQAVYMLEQKMIYWQLKRRREEEREEEEEEEEEEEGEECRCKLEPADSEKSTKITSFRCVLTGPSSFVKTLTGKTITLEVESSDTIDNVKSKIQDKEGIPPDQQRLIFAGKQLEDGRTLSDYNIQKESTLHLVLRLRGGIIEPSLKALASKFNCDKMICRKCYARLPPRATNCRKRKCGHTNQLRPKKKLK</sequence>
<dbReference type="PANTHER" id="PTHR31576:SF2">
    <property type="entry name" value="TATA BOX-BINDING PROTEIN-ASSOCIATED FACTOR RNA POLYMERASE I SUBUNIT B"/>
    <property type="match status" value="1"/>
</dbReference>
<reference evidence="23" key="1">
    <citation type="submission" date="2020-02" db="EMBL/GenBank/DDBJ databases">
        <title>Identification and distribution of gene clusters putatively required for synthesis of sphingolipid metabolism inhibitors in phylogenetically diverse species of the filamentous fungus Fusarium.</title>
        <authorList>
            <person name="Kim H.-S."/>
            <person name="Busman M."/>
            <person name="Brown D.W."/>
            <person name="Divon H."/>
            <person name="Uhlig S."/>
            <person name="Proctor R.H."/>
        </authorList>
    </citation>
    <scope>NUCLEOTIDE SEQUENCE [LARGE SCALE GENOMIC DNA]</scope>
    <source>
        <strain evidence="23">NRRL 39464</strain>
    </source>
</reference>
<dbReference type="PROSITE" id="PS50053">
    <property type="entry name" value="UBIQUITIN_2"/>
    <property type="match status" value="1"/>
</dbReference>
<dbReference type="SUPFAM" id="SSF54236">
    <property type="entry name" value="Ubiquitin-like"/>
    <property type="match status" value="1"/>
</dbReference>
<dbReference type="GO" id="GO:0000055">
    <property type="term" value="P:ribosomal large subunit export from nucleus"/>
    <property type="evidence" value="ECO:0007669"/>
    <property type="project" value="UniProtKB-ARBA"/>
</dbReference>
<feature type="domain" description="Ubiquitin-like" evidence="22">
    <location>
        <begin position="569"/>
        <end position="641"/>
    </location>
</feature>
<dbReference type="CDD" id="cd01803">
    <property type="entry name" value="Ubl_ubiquitin"/>
    <property type="match status" value="1"/>
</dbReference>
<comment type="subunit">
    <text evidence="18">Part of the 60S ribosomal subunit.</text>
</comment>
<dbReference type="InterPro" id="IPR029071">
    <property type="entry name" value="Ubiquitin-like_domsf"/>
</dbReference>
<dbReference type="InterPro" id="IPR021752">
    <property type="entry name" value="TF_Rrn7_Zf"/>
</dbReference>
<evidence type="ECO:0000256" key="6">
    <source>
        <dbReference type="ARBA" id="ARBA00010570"/>
    </source>
</evidence>
<dbReference type="Pfam" id="PF00240">
    <property type="entry name" value="ubiquitin"/>
    <property type="match status" value="1"/>
</dbReference>
<dbReference type="PROSITE" id="PS00299">
    <property type="entry name" value="UBIQUITIN_1"/>
    <property type="match status" value="1"/>
</dbReference>
<evidence type="ECO:0000256" key="3">
    <source>
        <dbReference type="ARBA" id="ARBA00004604"/>
    </source>
</evidence>
<evidence type="ECO:0000256" key="9">
    <source>
        <dbReference type="ARBA" id="ARBA00022723"/>
    </source>
</evidence>
<dbReference type="GO" id="GO:0016567">
    <property type="term" value="P:protein ubiquitination"/>
    <property type="evidence" value="ECO:0007669"/>
    <property type="project" value="UniProtKB-ARBA"/>
</dbReference>
<evidence type="ECO:0000256" key="19">
    <source>
        <dbReference type="ARBA" id="ARBA00045962"/>
    </source>
</evidence>
<evidence type="ECO:0000256" key="8">
    <source>
        <dbReference type="ARBA" id="ARBA00022499"/>
    </source>
</evidence>
<evidence type="ECO:0000256" key="21">
    <source>
        <dbReference type="SAM" id="MobiDB-lite"/>
    </source>
</evidence>
<evidence type="ECO:0000256" key="14">
    <source>
        <dbReference type="ARBA" id="ARBA00023125"/>
    </source>
</evidence>
<dbReference type="Gene3D" id="4.10.1060.50">
    <property type="match status" value="1"/>
</dbReference>
<name>A0A8H5AL54_FUSOX</name>
<dbReference type="GO" id="GO:1990904">
    <property type="term" value="C:ribonucleoprotein complex"/>
    <property type="evidence" value="ECO:0007669"/>
    <property type="project" value="UniProtKB-KW"/>
</dbReference>
<feature type="region of interest" description="Disordered" evidence="21">
    <location>
        <begin position="420"/>
        <end position="440"/>
    </location>
</feature>
<keyword evidence="16" id="KW-0539">Nucleus</keyword>
<dbReference type="InterPro" id="IPR000626">
    <property type="entry name" value="Ubiquitin-like_dom"/>
</dbReference>
<keyword evidence="13" id="KW-0805">Transcription regulation</keyword>
<dbReference type="PRINTS" id="PR00348">
    <property type="entry name" value="UBIQUITIN"/>
</dbReference>
<dbReference type="FunFam" id="3.10.20.90:FF:000014">
    <property type="entry name" value="Ubiquitin-60S ribosomal L40 fusion"/>
    <property type="match status" value="1"/>
</dbReference>
<keyword evidence="9" id="KW-0479">Metal-binding</keyword>
<keyword evidence="8" id="KW-1017">Isopeptide bond</keyword>
<evidence type="ECO:0000256" key="12">
    <source>
        <dbReference type="ARBA" id="ARBA00022980"/>
    </source>
</evidence>
<dbReference type="GO" id="GO:0070860">
    <property type="term" value="C:RNA polymerase I core factor complex"/>
    <property type="evidence" value="ECO:0007669"/>
    <property type="project" value="InterPro"/>
</dbReference>
<evidence type="ECO:0000259" key="22">
    <source>
        <dbReference type="PROSITE" id="PS50053"/>
    </source>
</evidence>
<evidence type="ECO:0000256" key="2">
    <source>
        <dbReference type="ARBA" id="ARBA00004496"/>
    </source>
</evidence>
<dbReference type="Gene3D" id="3.10.20.90">
    <property type="entry name" value="Phosphatidylinositol 3-kinase Catalytic Subunit, Chain A, domain 1"/>
    <property type="match status" value="1"/>
</dbReference>
<comment type="function">
    <text evidence="19">Component of the ribosome, a large ribonucleoprotein complex responsible for the synthesis of proteins in the cell. The small ribosomal subunit (SSU) binds messenger RNAs (mRNAs) and translates the encoded message by selecting cognate aminoacyl-transfer RNA (tRNA) molecules. The large subunit (LSU) contains the ribosomal catalytic site termed the peptidyl transferase center (PTC), which catalyzes the formation of peptide bonds, thereby polymerizing the amino acids delivered by tRNAs into a polypeptide chain. The nascent polypeptides leave the ribosome through a tunnel in the LSU and interact with protein factors that function in enzymatic processing, targeting, and the membrane insertion of nascent chains at the exit of the ribosomal tunnel. eL40 is essential for translation of a subset of cellular transcripts, including stress response transcripts, such as DDR2.</text>
</comment>
<keyword evidence="17" id="KW-0687">Ribonucleoprotein</keyword>
<dbReference type="EMBL" id="JAAFOW010000293">
    <property type="protein sequence ID" value="KAF5267179.1"/>
    <property type="molecule type" value="Genomic_DNA"/>
</dbReference>
<evidence type="ECO:0000256" key="20">
    <source>
        <dbReference type="SAM" id="Coils"/>
    </source>
</evidence>
<evidence type="ECO:0000256" key="5">
    <source>
        <dbReference type="ARBA" id="ARBA00008373"/>
    </source>
</evidence>
<evidence type="ECO:0000256" key="11">
    <source>
        <dbReference type="ARBA" id="ARBA00022833"/>
    </source>
</evidence>
<accession>A0A8H5AL54</accession>
<feature type="region of interest" description="Disordered" evidence="21">
    <location>
        <begin position="130"/>
        <end position="170"/>
    </location>
</feature>
<dbReference type="Pfam" id="PF01020">
    <property type="entry name" value="Ribosomal_L40e"/>
    <property type="match status" value="1"/>
</dbReference>
<dbReference type="InterPro" id="IPR038587">
    <property type="entry name" value="Ribosomal_eL40_sf"/>
</dbReference>
<comment type="similarity">
    <text evidence="6">In the C-terminal section; belongs to the eukaryotic ribosomal protein eL40 family.</text>
</comment>
<keyword evidence="11" id="KW-0862">Zinc</keyword>
<comment type="function">
    <text evidence="1">Component of the 60S subunit of the ribosome.</text>
</comment>
<protein>
    <recommendedName>
        <fullName evidence="22">Ubiquitin-like domain-containing protein</fullName>
    </recommendedName>
</protein>
<comment type="similarity">
    <text evidence="4">Belongs to the RRN7/TAF1B family.</text>
</comment>
<keyword evidence="14" id="KW-0238">DNA-binding</keyword>
<dbReference type="InterPro" id="IPR001975">
    <property type="entry name" value="Ribosomal_eL40_dom"/>
</dbReference>
<evidence type="ECO:0000256" key="17">
    <source>
        <dbReference type="ARBA" id="ARBA00023274"/>
    </source>
</evidence>
<keyword evidence="12" id="KW-0689">Ribosomal protein</keyword>
<dbReference type="GO" id="GO:0005737">
    <property type="term" value="C:cytoplasm"/>
    <property type="evidence" value="ECO:0007669"/>
    <property type="project" value="UniProtKB-SubCell"/>
</dbReference>
<comment type="caution">
    <text evidence="23">The sequence shown here is derived from an EMBL/GenBank/DDBJ whole genome shotgun (WGS) entry which is preliminary data.</text>
</comment>
<dbReference type="GO" id="GO:0006412">
    <property type="term" value="P:translation"/>
    <property type="evidence" value="ECO:0007669"/>
    <property type="project" value="InterPro"/>
</dbReference>
<comment type="subcellular location">
    <subcellularLocation>
        <location evidence="2">Cytoplasm</location>
    </subcellularLocation>
    <subcellularLocation>
        <location evidence="3">Nucleus</location>
        <location evidence="3">Nucleolus</location>
    </subcellularLocation>
</comment>
<keyword evidence="20" id="KW-0175">Coiled coil</keyword>
<dbReference type="GO" id="GO:0005840">
    <property type="term" value="C:ribosome"/>
    <property type="evidence" value="ECO:0007669"/>
    <property type="project" value="UniProtKB-KW"/>
</dbReference>
<evidence type="ECO:0000256" key="4">
    <source>
        <dbReference type="ARBA" id="ARBA00006899"/>
    </source>
</evidence>
<dbReference type="Pfam" id="PF20644">
    <property type="entry name" value="Rrn7_cyclin_N"/>
    <property type="match status" value="1"/>
</dbReference>
<gene>
    <name evidence="23" type="ORF">FOXYS1_1958</name>
</gene>
<evidence type="ECO:0000313" key="23">
    <source>
        <dbReference type="EMBL" id="KAF5267179.1"/>
    </source>
</evidence>
<dbReference type="SMART" id="SM00213">
    <property type="entry name" value="UBQ"/>
    <property type="match status" value="1"/>
</dbReference>